<proteinExistence type="predicted"/>
<reference evidence="2" key="2">
    <citation type="submission" date="2018-05" db="EMBL/GenBank/DDBJ databases">
        <title>OpunRS2 (Oryza punctata Reference Sequence Version 2).</title>
        <authorList>
            <person name="Zhang J."/>
            <person name="Kudrna D."/>
            <person name="Lee S."/>
            <person name="Talag J."/>
            <person name="Welchert J."/>
            <person name="Wing R.A."/>
        </authorList>
    </citation>
    <scope>NUCLEOTIDE SEQUENCE [LARGE SCALE GENOMIC DNA]</scope>
</reference>
<organism evidence="2">
    <name type="scientific">Oryza punctata</name>
    <name type="common">Red rice</name>
    <dbReference type="NCBI Taxonomy" id="4537"/>
    <lineage>
        <taxon>Eukaryota</taxon>
        <taxon>Viridiplantae</taxon>
        <taxon>Streptophyta</taxon>
        <taxon>Embryophyta</taxon>
        <taxon>Tracheophyta</taxon>
        <taxon>Spermatophyta</taxon>
        <taxon>Magnoliopsida</taxon>
        <taxon>Liliopsida</taxon>
        <taxon>Poales</taxon>
        <taxon>Poaceae</taxon>
        <taxon>BOP clade</taxon>
        <taxon>Oryzoideae</taxon>
        <taxon>Oryzeae</taxon>
        <taxon>Oryzinae</taxon>
        <taxon>Oryza</taxon>
    </lineage>
</organism>
<reference evidence="2" key="1">
    <citation type="submission" date="2015-04" db="UniProtKB">
        <authorList>
            <consortium name="EnsemblPlants"/>
        </authorList>
    </citation>
    <scope>IDENTIFICATION</scope>
</reference>
<evidence type="ECO:0000256" key="1">
    <source>
        <dbReference type="SAM" id="MobiDB-lite"/>
    </source>
</evidence>
<evidence type="ECO:0000313" key="2">
    <source>
        <dbReference type="EnsemblPlants" id="OPUNC02G15240.1"/>
    </source>
</evidence>
<dbReference type="Gramene" id="OPUNC02G15240.1">
    <property type="protein sequence ID" value="OPUNC02G15240.1"/>
    <property type="gene ID" value="OPUNC02G15240"/>
</dbReference>
<name>A0A0E0JZY7_ORYPU</name>
<feature type="compositionally biased region" description="Basic and acidic residues" evidence="1">
    <location>
        <begin position="33"/>
        <end position="83"/>
    </location>
</feature>
<dbReference type="PANTHER" id="PTHR48170">
    <property type="entry name" value="ZINC FINGER GRF-TYPE DOMAIN-CONTAINING PROTEIN"/>
    <property type="match status" value="1"/>
</dbReference>
<accession>A0A0E0JZY7</accession>
<evidence type="ECO:0000313" key="3">
    <source>
        <dbReference type="Proteomes" id="UP000026962"/>
    </source>
</evidence>
<feature type="compositionally biased region" description="Basic and acidic residues" evidence="1">
    <location>
        <begin position="90"/>
        <end position="100"/>
    </location>
</feature>
<keyword evidence="3" id="KW-1185">Reference proteome</keyword>
<dbReference type="HOGENOM" id="CLU_090809_2_0_1"/>
<sequence>MLVKAPEVPPPLCDFVEWIDKEMDEFHSGMIRQWHERKEERSERQRERAAREKAERERREELELRELARQNREKEEHGEDRARKLARVQRAKDAGSEAARKGKYPRFSEVMEVSVGKYGAEPTDLCATRLGAKVGLSCPLPSLTSAPLLYLQESVR</sequence>
<dbReference type="EnsemblPlants" id="OPUNC02G15240.1">
    <property type="protein sequence ID" value="OPUNC02G15240.1"/>
    <property type="gene ID" value="OPUNC02G15240"/>
</dbReference>
<protein>
    <submittedName>
        <fullName evidence="2">Uncharacterized protein</fullName>
    </submittedName>
</protein>
<dbReference type="Proteomes" id="UP000026962">
    <property type="component" value="Chromosome 2"/>
</dbReference>
<dbReference type="PANTHER" id="PTHR48170:SF1">
    <property type="entry name" value="ZINC FINGER GRF-TYPE DOMAIN-CONTAINING PROTEIN"/>
    <property type="match status" value="1"/>
</dbReference>
<feature type="region of interest" description="Disordered" evidence="1">
    <location>
        <begin position="33"/>
        <end position="101"/>
    </location>
</feature>
<dbReference type="AlphaFoldDB" id="A0A0E0JZY7"/>